<dbReference type="RefSeq" id="WP_056950837.1">
    <property type="nucleotide sequence ID" value="NZ_AZDJ01000016.1"/>
</dbReference>
<organism evidence="1 2">
    <name type="scientific">Lacticaseibacillus nasuensis JCM 17158</name>
    <dbReference type="NCBI Taxonomy" id="1291734"/>
    <lineage>
        <taxon>Bacteria</taxon>
        <taxon>Bacillati</taxon>
        <taxon>Bacillota</taxon>
        <taxon>Bacilli</taxon>
        <taxon>Lactobacillales</taxon>
        <taxon>Lactobacillaceae</taxon>
        <taxon>Lacticaseibacillus</taxon>
    </lineage>
</organism>
<dbReference type="PATRIC" id="fig|1291734.4.peg.1353"/>
<comment type="caution">
    <text evidence="1">The sequence shown here is derived from an EMBL/GenBank/DDBJ whole genome shotgun (WGS) entry which is preliminary data.</text>
</comment>
<evidence type="ECO:0000313" key="1">
    <source>
        <dbReference type="EMBL" id="KRK72897.1"/>
    </source>
</evidence>
<protein>
    <submittedName>
        <fullName evidence="1">Uncharacterized protein</fullName>
    </submittedName>
</protein>
<gene>
    <name evidence="1" type="ORF">FD02_GL001316</name>
</gene>
<dbReference type="EMBL" id="AZDJ01000016">
    <property type="protein sequence ID" value="KRK72897.1"/>
    <property type="molecule type" value="Genomic_DNA"/>
</dbReference>
<keyword evidence="2" id="KW-1185">Reference proteome</keyword>
<dbReference type="AlphaFoldDB" id="A0A0R1JX06"/>
<evidence type="ECO:0000313" key="2">
    <source>
        <dbReference type="Proteomes" id="UP000051804"/>
    </source>
</evidence>
<accession>A0A0R1JX06</accession>
<name>A0A0R1JX06_9LACO</name>
<dbReference type="Proteomes" id="UP000051804">
    <property type="component" value="Unassembled WGS sequence"/>
</dbReference>
<proteinExistence type="predicted"/>
<sequence length="161" mass="17494">MDKQVQVLALIEQTVKPAALLAATTQKGEAQAAPRRKLIIDTVAQAQPDTPVMTVAFDCVVALYRASGVPLNFPEIHAELEEAKRHGRSFADHAAFILPDKTAIDAFTQRGWGAYTLTLDTAALVALLTGTTLGDFTDEEYTHLVTLSPEAKQWVKAHVQL</sequence>
<reference evidence="1 2" key="1">
    <citation type="journal article" date="2015" name="Genome Announc.">
        <title>Expanding the biotechnology potential of lactobacilli through comparative genomics of 213 strains and associated genera.</title>
        <authorList>
            <person name="Sun Z."/>
            <person name="Harris H.M."/>
            <person name="McCann A."/>
            <person name="Guo C."/>
            <person name="Argimon S."/>
            <person name="Zhang W."/>
            <person name="Yang X."/>
            <person name="Jeffery I.B."/>
            <person name="Cooney J.C."/>
            <person name="Kagawa T.F."/>
            <person name="Liu W."/>
            <person name="Song Y."/>
            <person name="Salvetti E."/>
            <person name="Wrobel A."/>
            <person name="Rasinkangas P."/>
            <person name="Parkhill J."/>
            <person name="Rea M.C."/>
            <person name="O'Sullivan O."/>
            <person name="Ritari J."/>
            <person name="Douillard F.P."/>
            <person name="Paul Ross R."/>
            <person name="Yang R."/>
            <person name="Briner A.E."/>
            <person name="Felis G.E."/>
            <person name="de Vos W.M."/>
            <person name="Barrangou R."/>
            <person name="Klaenhammer T.R."/>
            <person name="Caufield P.W."/>
            <person name="Cui Y."/>
            <person name="Zhang H."/>
            <person name="O'Toole P.W."/>
        </authorList>
    </citation>
    <scope>NUCLEOTIDE SEQUENCE [LARGE SCALE GENOMIC DNA]</scope>
    <source>
        <strain evidence="1 2">JCM 17158</strain>
    </source>
</reference>